<feature type="transmembrane region" description="Helical" evidence="1">
    <location>
        <begin position="32"/>
        <end position="52"/>
    </location>
</feature>
<accession>A0A1G9STC4</accession>
<protein>
    <submittedName>
        <fullName evidence="2">Putative MFS transporter, AGZA family, xanthine/uracil permease</fullName>
    </submittedName>
</protein>
<feature type="transmembrane region" description="Helical" evidence="1">
    <location>
        <begin position="284"/>
        <end position="302"/>
    </location>
</feature>
<keyword evidence="1" id="KW-0812">Transmembrane</keyword>
<name>A0A1G9STC4_9FIRM</name>
<feature type="transmembrane region" description="Helical" evidence="1">
    <location>
        <begin position="258"/>
        <end position="277"/>
    </location>
</feature>
<reference evidence="2 3" key="1">
    <citation type="submission" date="2016-10" db="EMBL/GenBank/DDBJ databases">
        <authorList>
            <person name="de Groot N.N."/>
        </authorList>
    </citation>
    <scope>NUCLEOTIDE SEQUENCE [LARGE SCALE GENOMIC DNA]</scope>
    <source>
        <strain evidence="2 3">SLAS-1</strain>
    </source>
</reference>
<dbReference type="Proteomes" id="UP000199476">
    <property type="component" value="Unassembled WGS sequence"/>
</dbReference>
<dbReference type="STRING" id="321763.SAMN04488692_1315"/>
<dbReference type="EMBL" id="FNGO01000031">
    <property type="protein sequence ID" value="SDM38604.1"/>
    <property type="molecule type" value="Genomic_DNA"/>
</dbReference>
<dbReference type="AlphaFoldDB" id="A0A1G9STC4"/>
<organism evidence="2 3">
    <name type="scientific">Halarsenatibacter silvermanii</name>
    <dbReference type="NCBI Taxonomy" id="321763"/>
    <lineage>
        <taxon>Bacteria</taxon>
        <taxon>Bacillati</taxon>
        <taxon>Bacillota</taxon>
        <taxon>Clostridia</taxon>
        <taxon>Halanaerobiales</taxon>
        <taxon>Halarsenatibacteraceae</taxon>
        <taxon>Halarsenatibacter</taxon>
    </lineage>
</organism>
<keyword evidence="3" id="KW-1185">Reference proteome</keyword>
<evidence type="ECO:0000313" key="2">
    <source>
        <dbReference type="EMBL" id="SDM38604.1"/>
    </source>
</evidence>
<feature type="transmembrane region" description="Helical" evidence="1">
    <location>
        <begin position="127"/>
        <end position="143"/>
    </location>
</feature>
<dbReference type="RefSeq" id="WP_089762035.1">
    <property type="nucleotide sequence ID" value="NZ_FNGO01000031.1"/>
</dbReference>
<keyword evidence="1" id="KW-0472">Membrane</keyword>
<gene>
    <name evidence="2" type="ORF">SAMN04488692_1315</name>
</gene>
<feature type="transmembrane region" description="Helical" evidence="1">
    <location>
        <begin position="98"/>
        <end position="120"/>
    </location>
</feature>
<feature type="transmembrane region" description="Helical" evidence="1">
    <location>
        <begin position="186"/>
        <end position="208"/>
    </location>
</feature>
<feature type="transmembrane region" description="Helical" evidence="1">
    <location>
        <begin position="314"/>
        <end position="338"/>
    </location>
</feature>
<feature type="transmembrane region" description="Helical" evidence="1">
    <location>
        <begin position="149"/>
        <end position="165"/>
    </location>
</feature>
<feature type="transmembrane region" description="Helical" evidence="1">
    <location>
        <begin position="73"/>
        <end position="92"/>
    </location>
</feature>
<evidence type="ECO:0000256" key="1">
    <source>
        <dbReference type="SAM" id="Phobius"/>
    </source>
</evidence>
<dbReference type="OrthoDB" id="85542at2"/>
<keyword evidence="1" id="KW-1133">Transmembrane helix</keyword>
<evidence type="ECO:0000313" key="3">
    <source>
        <dbReference type="Proteomes" id="UP000199476"/>
    </source>
</evidence>
<sequence>MIQDLLAALGVVVNGLPQGLLAMSFGFAAVPSAIAFIIGAVGVGALGLVAPISFQAETITLAGKLGDSYREKLSMVFMSGAIMGIIGVFGLLETVIDFVGTVITSGMMAGVGIMLSLVAVNMTRENRPVGLSSIATGLLVYVFTQDLVYTIVLSVAAGSVVGYLIEGERPGDFATEELLKIRRPVLNLPVLRGALALVCLTIGANIAFGEITASLAGRPINIDHLTVVSGLGNMGSSLFGGAPVESIISATGAAPRPVLSAVMMMSIMAVILLAGFLPRLGKYVPAQAISGFLLVLGAIVTVPDNLEAAAADPLVGGVTVTMTAITDPFIGLVSGLVVKMLSTAVGL</sequence>
<proteinExistence type="predicted"/>